<dbReference type="GO" id="GO:0009609">
    <property type="term" value="P:response to symbiotic bacterium"/>
    <property type="evidence" value="ECO:0007669"/>
    <property type="project" value="UniProtKB-ARBA"/>
</dbReference>
<keyword evidence="8 12" id="KW-0378">Hydrolase</keyword>
<dbReference type="InterPro" id="IPR036852">
    <property type="entry name" value="Peptidase_S8/S53_dom_sf"/>
</dbReference>
<reference evidence="18 19" key="1">
    <citation type="journal article" date="2019" name="G3 (Bethesda)">
        <title>Sequencing of a Wild Apple (Malus baccata) Genome Unravels the Differences Between Cultivated and Wild Apple Species Regarding Disease Resistance and Cold Tolerance.</title>
        <authorList>
            <person name="Chen X."/>
        </authorList>
    </citation>
    <scope>NUCLEOTIDE SEQUENCE [LARGE SCALE GENOMIC DNA]</scope>
    <source>
        <strain evidence="19">cv. Shandingzi</strain>
        <tissue evidence="18">Leaves</tissue>
    </source>
</reference>
<accession>A0A540NGE0</accession>
<comment type="similarity">
    <text evidence="3 12">Belongs to the peptidase S8 family.</text>
</comment>
<keyword evidence="10" id="KW-0325">Glycoprotein</keyword>
<dbReference type="Pfam" id="PF17766">
    <property type="entry name" value="fn3_6"/>
    <property type="match status" value="1"/>
</dbReference>
<dbReference type="PRINTS" id="PR00723">
    <property type="entry name" value="SUBTILISIN"/>
</dbReference>
<proteinExistence type="inferred from homology"/>
<dbReference type="InterPro" id="IPR037045">
    <property type="entry name" value="S8pro/Inhibitor_I9_sf"/>
</dbReference>
<dbReference type="FunFam" id="3.40.50.200:FF:000006">
    <property type="entry name" value="Subtilisin-like protease SBT1.5"/>
    <property type="match status" value="1"/>
</dbReference>
<evidence type="ECO:0000256" key="3">
    <source>
        <dbReference type="ARBA" id="ARBA00011073"/>
    </source>
</evidence>
<dbReference type="CDD" id="cd02120">
    <property type="entry name" value="PA_subtilisin_like"/>
    <property type="match status" value="1"/>
</dbReference>
<dbReference type="FunFam" id="3.50.30.30:FF:000005">
    <property type="entry name" value="subtilisin-like protease SBT1.5"/>
    <property type="match status" value="1"/>
</dbReference>
<dbReference type="InterPro" id="IPR003137">
    <property type="entry name" value="PA_domain"/>
</dbReference>
<dbReference type="InterPro" id="IPR015500">
    <property type="entry name" value="Peptidase_S8_subtilisin-rel"/>
</dbReference>
<dbReference type="Pfam" id="PF05922">
    <property type="entry name" value="Inhibitor_I9"/>
    <property type="match status" value="1"/>
</dbReference>
<comment type="caution">
    <text evidence="18">The sequence shown here is derived from an EMBL/GenBank/DDBJ whole genome shotgun (WGS) entry which is preliminary data.</text>
</comment>
<dbReference type="GO" id="GO:0006508">
    <property type="term" value="P:proteolysis"/>
    <property type="evidence" value="ECO:0007669"/>
    <property type="project" value="UniProtKB-KW"/>
</dbReference>
<evidence type="ECO:0000313" key="19">
    <source>
        <dbReference type="Proteomes" id="UP000315295"/>
    </source>
</evidence>
<dbReference type="GO" id="GO:0048046">
    <property type="term" value="C:apoplast"/>
    <property type="evidence" value="ECO:0007669"/>
    <property type="project" value="UniProtKB-SubCell"/>
</dbReference>
<evidence type="ECO:0000256" key="8">
    <source>
        <dbReference type="ARBA" id="ARBA00022801"/>
    </source>
</evidence>
<dbReference type="CDD" id="cd04852">
    <property type="entry name" value="Peptidases_S8_3"/>
    <property type="match status" value="1"/>
</dbReference>
<keyword evidence="7 13" id="KW-0732">Signal</keyword>
<dbReference type="PROSITE" id="PS00136">
    <property type="entry name" value="SUBTILASE_ASP"/>
    <property type="match status" value="1"/>
</dbReference>
<dbReference type="Gene3D" id="2.60.40.2310">
    <property type="match status" value="1"/>
</dbReference>
<evidence type="ECO:0000256" key="13">
    <source>
        <dbReference type="SAM" id="SignalP"/>
    </source>
</evidence>
<evidence type="ECO:0000256" key="2">
    <source>
        <dbReference type="ARBA" id="ARBA00004271"/>
    </source>
</evidence>
<evidence type="ECO:0000256" key="12">
    <source>
        <dbReference type="PROSITE-ProRule" id="PRU01240"/>
    </source>
</evidence>
<dbReference type="PROSITE" id="PS51892">
    <property type="entry name" value="SUBTILASE"/>
    <property type="match status" value="1"/>
</dbReference>
<gene>
    <name evidence="18" type="ORF">C1H46_004278</name>
</gene>
<dbReference type="Gene3D" id="3.50.30.30">
    <property type="match status" value="1"/>
</dbReference>
<evidence type="ECO:0000259" key="14">
    <source>
        <dbReference type="Pfam" id="PF00082"/>
    </source>
</evidence>
<dbReference type="InterPro" id="IPR034197">
    <property type="entry name" value="Peptidases_S8_3"/>
</dbReference>
<feature type="domain" description="Inhibitor I9" evidence="16">
    <location>
        <begin position="39"/>
        <end position="122"/>
    </location>
</feature>
<protein>
    <recommendedName>
        <fullName evidence="20">Subtilisin-like protease SBT1.2</fullName>
    </recommendedName>
</protein>
<dbReference type="GO" id="GO:0009610">
    <property type="term" value="P:response to symbiotic fungus"/>
    <property type="evidence" value="ECO:0007669"/>
    <property type="project" value="UniProtKB-ARBA"/>
</dbReference>
<dbReference type="PANTHER" id="PTHR10795">
    <property type="entry name" value="PROPROTEIN CONVERTASE SUBTILISIN/KEXIN"/>
    <property type="match status" value="1"/>
</dbReference>
<evidence type="ECO:0000256" key="5">
    <source>
        <dbReference type="ARBA" id="ARBA00022525"/>
    </source>
</evidence>
<dbReference type="Pfam" id="PF02225">
    <property type="entry name" value="PA"/>
    <property type="match status" value="1"/>
</dbReference>
<dbReference type="GO" id="GO:0004252">
    <property type="term" value="F:serine-type endopeptidase activity"/>
    <property type="evidence" value="ECO:0007669"/>
    <property type="project" value="UniProtKB-UniRule"/>
</dbReference>
<dbReference type="STRING" id="106549.A0A540NGE0"/>
<dbReference type="AlphaFoldDB" id="A0A540NGE0"/>
<feature type="active site" description="Charge relay system" evidence="11 12">
    <location>
        <position position="213"/>
    </location>
</feature>
<dbReference type="InterPro" id="IPR041469">
    <property type="entry name" value="Subtilisin-like_FN3"/>
</dbReference>
<feature type="chain" id="PRO_5022035176" description="Subtilisin-like protease SBT1.2" evidence="13">
    <location>
        <begin position="30"/>
        <end position="758"/>
    </location>
</feature>
<evidence type="ECO:0000259" key="16">
    <source>
        <dbReference type="Pfam" id="PF05922"/>
    </source>
</evidence>
<keyword evidence="4" id="KW-0052">Apoplast</keyword>
<name>A0A540NGE0_MALBA</name>
<dbReference type="Pfam" id="PF00082">
    <property type="entry name" value="Peptidase_S8"/>
    <property type="match status" value="1"/>
</dbReference>
<evidence type="ECO:0000256" key="4">
    <source>
        <dbReference type="ARBA" id="ARBA00022523"/>
    </source>
</evidence>
<evidence type="ECO:0000256" key="11">
    <source>
        <dbReference type="PIRSR" id="PIRSR615500-1"/>
    </source>
</evidence>
<keyword evidence="6 12" id="KW-0645">Protease</keyword>
<dbReference type="Gene3D" id="3.40.50.200">
    <property type="entry name" value="Peptidase S8/S53 domain"/>
    <property type="match status" value="1"/>
</dbReference>
<feature type="active site" description="Charge relay system" evidence="11 12">
    <location>
        <position position="154"/>
    </location>
</feature>
<dbReference type="InterPro" id="IPR010259">
    <property type="entry name" value="S8pro/Inhibitor_I9"/>
</dbReference>
<dbReference type="SUPFAM" id="SSF52743">
    <property type="entry name" value="Subtilisin-like"/>
    <property type="match status" value="1"/>
</dbReference>
<dbReference type="InterPro" id="IPR000209">
    <property type="entry name" value="Peptidase_S8/S53_dom"/>
</dbReference>
<keyword evidence="5" id="KW-0964">Secreted</keyword>
<evidence type="ECO:0000256" key="1">
    <source>
        <dbReference type="ARBA" id="ARBA00002076"/>
    </source>
</evidence>
<organism evidence="18 19">
    <name type="scientific">Malus baccata</name>
    <name type="common">Siberian crab apple</name>
    <name type="synonym">Pyrus baccata</name>
    <dbReference type="NCBI Taxonomy" id="106549"/>
    <lineage>
        <taxon>Eukaryota</taxon>
        <taxon>Viridiplantae</taxon>
        <taxon>Streptophyta</taxon>
        <taxon>Embryophyta</taxon>
        <taxon>Tracheophyta</taxon>
        <taxon>Spermatophyta</taxon>
        <taxon>Magnoliopsida</taxon>
        <taxon>eudicotyledons</taxon>
        <taxon>Gunneridae</taxon>
        <taxon>Pentapetalae</taxon>
        <taxon>rosids</taxon>
        <taxon>fabids</taxon>
        <taxon>Rosales</taxon>
        <taxon>Rosaceae</taxon>
        <taxon>Amygdaloideae</taxon>
        <taxon>Maleae</taxon>
        <taxon>Malus</taxon>
    </lineage>
</organism>
<dbReference type="Proteomes" id="UP000315295">
    <property type="component" value="Unassembled WGS sequence"/>
</dbReference>
<sequence>MEGKKFAIVLQIINLLGFIFVFDPSLVAADEEQNGMQTYIVWVEKPPVSLEPSALSHGDLERWYRSFLPENRIESSKKTRIVHAYHNVATGFAAKLTPEEVKAMEKKQGFVSAHPEAILPLHTTHSPNFLGLQQGSGFWKGANYGKGVIIGVLDTGISPDHPSFSDKGVPPPPAKWKGKCEFDGAVCNNKLIGARSFVDGQPAGGPPFDGEGHGTHTASTAGGNFVKRAAVFEMAKGTAVGMAPYAHLAIYKVCSILGCFEGDILAAFDAAVDDGVDVISLSVGGPSGPFYTDGIAIGAFGAMQKGIFVSCSAGNSGPSYSSLSNVAPWILTVGASTIDRSIRATTRLGNKKAYNGESLFQPKNFNSNSKLMLPLVYAGAIGNNSSPSCEHGTLENVRGKLVLCERGGMSGRVDKGAEVKRAGGAAMILVNQGIDGYSTSADPHVLPATHVSYAAGLKIKSYIKSTSKPTATILFKGTVIGNSQAPSVASFSSRGPSVPSPGILKPDIIGPGVSILAAWPVPVDNAIKSKATFNIISGTSMSCPHLSGIAALLKSFHPDWSPAAIKSAIMTTADVHNLGGKSIVDQTLRPADIFAIGAGHVNPTKANDPGLIYDTQPKDYIPYLCGLKYTEKQIQIITQQKVKCSEVGSISEAQLNYPTFSLIVGSNNKTRSQLYTRTVKNVGPANSTYKLEILAPQKMNVDVSPPELRFLKANQIITYRVKFTAQKGAGKEGVSFGQGYLRWVSDKYKVTSPIAVLF</sequence>
<feature type="domain" description="PA" evidence="15">
    <location>
        <begin position="373"/>
        <end position="459"/>
    </location>
</feature>
<dbReference type="InterPro" id="IPR045051">
    <property type="entry name" value="SBT"/>
</dbReference>
<evidence type="ECO:0008006" key="20">
    <source>
        <dbReference type="Google" id="ProtNLM"/>
    </source>
</evidence>
<evidence type="ECO:0000256" key="7">
    <source>
        <dbReference type="ARBA" id="ARBA00022729"/>
    </source>
</evidence>
<keyword evidence="19" id="KW-1185">Reference proteome</keyword>
<feature type="active site" description="Charge relay system" evidence="11 12">
    <location>
        <position position="540"/>
    </location>
</feature>
<evidence type="ECO:0000256" key="6">
    <source>
        <dbReference type="ARBA" id="ARBA00022670"/>
    </source>
</evidence>
<evidence type="ECO:0000259" key="15">
    <source>
        <dbReference type="Pfam" id="PF02225"/>
    </source>
</evidence>
<evidence type="ECO:0000313" key="18">
    <source>
        <dbReference type="EMBL" id="TQE10108.1"/>
    </source>
</evidence>
<feature type="signal peptide" evidence="13">
    <location>
        <begin position="1"/>
        <end position="29"/>
    </location>
</feature>
<dbReference type="InterPro" id="IPR023827">
    <property type="entry name" value="Peptidase_S8_Asp-AS"/>
</dbReference>
<evidence type="ECO:0000259" key="17">
    <source>
        <dbReference type="Pfam" id="PF17766"/>
    </source>
</evidence>
<evidence type="ECO:0000256" key="10">
    <source>
        <dbReference type="ARBA" id="ARBA00023180"/>
    </source>
</evidence>
<dbReference type="EMBL" id="VIEB01000048">
    <property type="protein sequence ID" value="TQE10108.1"/>
    <property type="molecule type" value="Genomic_DNA"/>
</dbReference>
<evidence type="ECO:0000256" key="9">
    <source>
        <dbReference type="ARBA" id="ARBA00022825"/>
    </source>
</evidence>
<comment type="subcellular location">
    <subcellularLocation>
        <location evidence="2">Secreted</location>
        <location evidence="2">Extracellular space</location>
        <location evidence="2">Apoplast</location>
    </subcellularLocation>
</comment>
<dbReference type="Gene3D" id="3.30.70.80">
    <property type="entry name" value="Peptidase S8 propeptide/proteinase inhibitor I9"/>
    <property type="match status" value="1"/>
</dbReference>
<feature type="domain" description="Subtilisin-like protease fibronectin type-III" evidence="17">
    <location>
        <begin position="654"/>
        <end position="756"/>
    </location>
</feature>
<comment type="function">
    <text evidence="1">Required for arbuscular mycorrhiza (AM) development during AM symbiosis with AM fungi (e.g. Glomeromycota intraradices).</text>
</comment>
<feature type="domain" description="Peptidase S8/S53" evidence="14">
    <location>
        <begin position="145"/>
        <end position="576"/>
    </location>
</feature>
<keyword evidence="9 12" id="KW-0720">Serine protease</keyword>